<dbReference type="PROSITE" id="PS50235">
    <property type="entry name" value="USP_3"/>
    <property type="match status" value="1"/>
</dbReference>
<dbReference type="InterPro" id="IPR001394">
    <property type="entry name" value="Peptidase_C19_UCH"/>
</dbReference>
<dbReference type="PROSITE" id="PS00973">
    <property type="entry name" value="USP_2"/>
    <property type="match status" value="1"/>
</dbReference>
<dbReference type="GO" id="GO:0004843">
    <property type="term" value="F:cysteine-type deubiquitinase activity"/>
    <property type="evidence" value="ECO:0007669"/>
    <property type="project" value="InterPro"/>
</dbReference>
<organism evidence="3">
    <name type="scientific">Corethron hystrix</name>
    <dbReference type="NCBI Taxonomy" id="216773"/>
    <lineage>
        <taxon>Eukaryota</taxon>
        <taxon>Sar</taxon>
        <taxon>Stramenopiles</taxon>
        <taxon>Ochrophyta</taxon>
        <taxon>Bacillariophyta</taxon>
        <taxon>Coscinodiscophyceae</taxon>
        <taxon>Corethrophycidae</taxon>
        <taxon>Corethrales</taxon>
        <taxon>Corethraceae</taxon>
        <taxon>Corethron</taxon>
    </lineage>
</organism>
<proteinExistence type="predicted"/>
<dbReference type="InterPro" id="IPR018200">
    <property type="entry name" value="USP_CS"/>
</dbReference>
<dbReference type="InterPro" id="IPR050185">
    <property type="entry name" value="Ub_carboxyl-term_hydrolase"/>
</dbReference>
<name>A0A7S1FWQ8_9STRA</name>
<dbReference type="SUPFAM" id="SSF54001">
    <property type="entry name" value="Cysteine proteinases"/>
    <property type="match status" value="1"/>
</dbReference>
<reference evidence="3" key="1">
    <citation type="submission" date="2021-01" db="EMBL/GenBank/DDBJ databases">
        <authorList>
            <person name="Corre E."/>
            <person name="Pelletier E."/>
            <person name="Niang G."/>
            <person name="Scheremetjew M."/>
            <person name="Finn R."/>
            <person name="Kale V."/>
            <person name="Holt S."/>
            <person name="Cochrane G."/>
            <person name="Meng A."/>
            <person name="Brown T."/>
            <person name="Cohen L."/>
        </authorList>
    </citation>
    <scope>NUCLEOTIDE SEQUENCE</scope>
    <source>
        <strain evidence="3">308</strain>
    </source>
</reference>
<dbReference type="InterPro" id="IPR028889">
    <property type="entry name" value="USP"/>
</dbReference>
<dbReference type="GO" id="GO:0016579">
    <property type="term" value="P:protein deubiquitination"/>
    <property type="evidence" value="ECO:0007669"/>
    <property type="project" value="InterPro"/>
</dbReference>
<evidence type="ECO:0000259" key="2">
    <source>
        <dbReference type="PROSITE" id="PS50235"/>
    </source>
</evidence>
<dbReference type="EMBL" id="HBFR01027223">
    <property type="protein sequence ID" value="CAD8892457.1"/>
    <property type="molecule type" value="Transcribed_RNA"/>
</dbReference>
<dbReference type="PANTHER" id="PTHR21646:SF46">
    <property type="entry name" value="UBIQUITIN CARBOXYL-TERMINAL HYDROLASE"/>
    <property type="match status" value="1"/>
</dbReference>
<dbReference type="AlphaFoldDB" id="A0A7S1FWQ8"/>
<feature type="region of interest" description="Disordered" evidence="1">
    <location>
        <begin position="827"/>
        <end position="866"/>
    </location>
</feature>
<dbReference type="InterPro" id="IPR038765">
    <property type="entry name" value="Papain-like_cys_pep_sf"/>
</dbReference>
<evidence type="ECO:0000256" key="1">
    <source>
        <dbReference type="SAM" id="MobiDB-lite"/>
    </source>
</evidence>
<gene>
    <name evidence="3" type="ORF">CHYS00102_LOCUS19665</name>
</gene>
<feature type="domain" description="USP" evidence="2">
    <location>
        <begin position="1"/>
        <end position="913"/>
    </location>
</feature>
<dbReference type="Gene3D" id="3.90.70.10">
    <property type="entry name" value="Cysteine proteinases"/>
    <property type="match status" value="2"/>
</dbReference>
<dbReference type="PANTHER" id="PTHR21646">
    <property type="entry name" value="UBIQUITIN CARBOXYL-TERMINAL HYDROLASE"/>
    <property type="match status" value="1"/>
</dbReference>
<protein>
    <recommendedName>
        <fullName evidence="2">USP domain-containing protein</fullName>
    </recommendedName>
</protein>
<dbReference type="Pfam" id="PF00443">
    <property type="entry name" value="UCH"/>
    <property type="match status" value="1"/>
</dbReference>
<accession>A0A7S1FWQ8</accession>
<sequence>MLRSYILSGQYLSNLNSENPLGTGGKILLEFAELTKQMWAGKYANKAPQRFRGALSKARNKYATTEQQDAQEFLADMLDALHEDSNKVKKKPMVPPLDDDWVEKTALHRVGLEAWRRYLRRDRSVIASTIMGQTLNRVTCPVCHHTSTSFDPFSMLSVPVPAFEKMMVRCKILRRATSLNCPRALCIQSLVRPKQDLDTFSKSDLESDIDMDLDADPDAAPPSAILEQYIVEVSRLSEIGVLKASLAEMCGISAGALLLCEAETTPTPSEGAAFIRQNPFVTYIPVNEARPCAELSQLGNEGAEGSQGDDPDGMVIELMAFELTLKEWPSVQVFAQDLINGSFSTKSLNGMDLEDARFLLEKQLYGHRKECRRFDLRPERIINMMSKCLWPRTTADFRRGLRIEYLGDRNQKLPGTVIDVLVNEDNPDKTKVLVHFDHLASKWAEKFTLDDFLQKKIAPLYTKVTPRAIPIEGTLYHRHSGHYFGNTSFLHFHNEWSMARAGAHIMAQAARFLHEDQSTSGGHWIATCQRALGKAIDIILDIDKAYVDRVLRDCDDKFVYKKPNDQIKKSTYDASSLNDLLEKKMTEIFTFLPFVIKMRRAAPNIRRNGVAVEKENEEEPFPFTIFRCVGSLVMGRMHFVLEWRTPDGGKSNEGLLYSMPTAWIHKPSWKLYKDKIDSQSKGESLLHPLVPTSNDKSVDIGNCLTEYCKEQTLDWRCPKCKDFRDAKQSMSMWRLPDLLNFHIKRFNCTARWREKISTRVDFPLTGLDMSNWCSAESPAHQRGESTIYDLIGVVNHIGGMTGGHYIARCKATSCGPTGSEEIAHTFAGTGASGFPHGTPGEPGELEGESAPTGWRLSRGKEKDPPSVLTEERAKAIGRSAEPLWLQFDDDVVEPIPPRHVVSEMAYVLFYRRRNLTPSNVASYCTLE</sequence>
<evidence type="ECO:0000313" key="3">
    <source>
        <dbReference type="EMBL" id="CAD8892457.1"/>
    </source>
</evidence>